<sequence length="64" mass="7049">MIVPFIDSVTATSVYLNPDFIMSIRPDPADPHRVTIVKLKDGETLRVIGEHTEVAEKLTITSAV</sequence>
<protein>
    <submittedName>
        <fullName evidence="1">Uncharacterized protein</fullName>
    </submittedName>
</protein>
<gene>
    <name evidence="1" type="ORF">V5E97_35550</name>
</gene>
<accession>A0AAU7CEV1</accession>
<evidence type="ECO:0000313" key="1">
    <source>
        <dbReference type="EMBL" id="XBH03583.1"/>
    </source>
</evidence>
<name>A0AAU7CEV1_9BACT</name>
<dbReference type="AlphaFoldDB" id="A0AAU7CEV1"/>
<dbReference type="RefSeq" id="WP_406696322.1">
    <property type="nucleotide sequence ID" value="NZ_CP155447.1"/>
</dbReference>
<proteinExistence type="predicted"/>
<organism evidence="1">
    <name type="scientific">Singulisphaera sp. Ch08</name>
    <dbReference type="NCBI Taxonomy" id="3120278"/>
    <lineage>
        <taxon>Bacteria</taxon>
        <taxon>Pseudomonadati</taxon>
        <taxon>Planctomycetota</taxon>
        <taxon>Planctomycetia</taxon>
        <taxon>Isosphaerales</taxon>
        <taxon>Isosphaeraceae</taxon>
        <taxon>Singulisphaera</taxon>
    </lineage>
</organism>
<reference evidence="1" key="1">
    <citation type="submission" date="2024-05" db="EMBL/GenBank/DDBJ databases">
        <title>Planctomycetes of the genus Singulisphaera possess chitinolytic capabilities.</title>
        <authorList>
            <person name="Ivanova A."/>
        </authorList>
    </citation>
    <scope>NUCLEOTIDE SEQUENCE</scope>
    <source>
        <strain evidence="1">Ch08T</strain>
    </source>
</reference>
<dbReference type="EMBL" id="CP155447">
    <property type="protein sequence ID" value="XBH03583.1"/>
    <property type="molecule type" value="Genomic_DNA"/>
</dbReference>